<keyword evidence="5 8" id="KW-0812">Transmembrane</keyword>
<comment type="caution">
    <text evidence="10">The sequence shown here is derived from an EMBL/GenBank/DDBJ whole genome shotgun (WGS) entry which is preliminary data.</text>
</comment>
<evidence type="ECO:0000256" key="5">
    <source>
        <dbReference type="ARBA" id="ARBA00022692"/>
    </source>
</evidence>
<keyword evidence="4" id="KW-0808">Transferase</keyword>
<evidence type="ECO:0000256" key="3">
    <source>
        <dbReference type="ARBA" id="ARBA00022676"/>
    </source>
</evidence>
<keyword evidence="6 8" id="KW-1133">Transmembrane helix</keyword>
<dbReference type="EMBL" id="MZGV01000031">
    <property type="protein sequence ID" value="OPJ60510.1"/>
    <property type="molecule type" value="Genomic_DNA"/>
</dbReference>
<evidence type="ECO:0000256" key="1">
    <source>
        <dbReference type="ARBA" id="ARBA00004651"/>
    </source>
</evidence>
<keyword evidence="7 8" id="KW-0472">Membrane</keyword>
<evidence type="ECO:0000256" key="7">
    <source>
        <dbReference type="ARBA" id="ARBA00023136"/>
    </source>
</evidence>
<dbReference type="GO" id="GO:0005886">
    <property type="term" value="C:plasma membrane"/>
    <property type="evidence" value="ECO:0007669"/>
    <property type="project" value="UniProtKB-SubCell"/>
</dbReference>
<sequence length="430" mass="49062">MDVMALKYLKNNKTIIAILLAAVALRILWMVFIPTVPVSDFLLYHKGALSILSGKGYRIYGYLSAYEPIGYSAFLVTIYFLFGSSIIAAKIANIVLSVVNILLIMAIMKQTGFNKKVILLAAALFSVMPIQIMYTSVVSTEVLFTTSLLLITYVLFSNLKYKDILLGAIIGIAALIKPYMMIFQFLIFVYYIFTEFNLKLALKSLMLITVMMAIVIAPWTIRNYTIFHKFIPISTNGGYNLYVNNNPYATGAWQDPFKIPNSPLKIYKHKNDEFWNEVKVDEEGKKLAYNWILHNPVDFVKVGFKKLANVFVVPDNAFWATGYLKDQKHLPQSVYSVINIITLIIHMVFSIAVLIYLLDRISTLFREHKLGKIHIFIILLMAFYAAISFIFEGQPRYLFPLWSYYIMAALAVAESVIKKYRGGKASYERS</sequence>
<proteinExistence type="predicted"/>
<keyword evidence="11" id="KW-1185">Reference proteome</keyword>
<keyword evidence="2" id="KW-1003">Cell membrane</keyword>
<dbReference type="OrthoDB" id="136232at2"/>
<dbReference type="InterPro" id="IPR050297">
    <property type="entry name" value="LipidA_mod_glycosyltrf_83"/>
</dbReference>
<dbReference type="PANTHER" id="PTHR33908">
    <property type="entry name" value="MANNOSYLTRANSFERASE YKCB-RELATED"/>
    <property type="match status" value="1"/>
</dbReference>
<feature type="transmembrane region" description="Helical" evidence="8">
    <location>
        <begin position="397"/>
        <end position="417"/>
    </location>
</feature>
<evidence type="ECO:0000256" key="6">
    <source>
        <dbReference type="ARBA" id="ARBA00022989"/>
    </source>
</evidence>
<feature type="transmembrane region" description="Helical" evidence="8">
    <location>
        <begin position="200"/>
        <end position="221"/>
    </location>
</feature>
<dbReference type="PANTHER" id="PTHR33908:SF11">
    <property type="entry name" value="MEMBRANE PROTEIN"/>
    <property type="match status" value="1"/>
</dbReference>
<feature type="transmembrane region" description="Helical" evidence="8">
    <location>
        <begin position="119"/>
        <end position="144"/>
    </location>
</feature>
<feature type="transmembrane region" description="Helical" evidence="8">
    <location>
        <begin position="334"/>
        <end position="358"/>
    </location>
</feature>
<dbReference type="Pfam" id="PF13231">
    <property type="entry name" value="PMT_2"/>
    <property type="match status" value="1"/>
</dbReference>
<gene>
    <name evidence="10" type="ORF">CLORY_28190</name>
</gene>
<evidence type="ECO:0000256" key="8">
    <source>
        <dbReference type="SAM" id="Phobius"/>
    </source>
</evidence>
<feature type="domain" description="Glycosyltransferase RgtA/B/C/D-like" evidence="9">
    <location>
        <begin position="68"/>
        <end position="219"/>
    </location>
</feature>
<accession>A0A1V4IKZ8</accession>
<dbReference type="STRING" id="1450648.CLORY_28190"/>
<feature type="transmembrane region" description="Helical" evidence="8">
    <location>
        <begin position="370"/>
        <end position="391"/>
    </location>
</feature>
<keyword evidence="3" id="KW-0328">Glycosyltransferase</keyword>
<comment type="subcellular location">
    <subcellularLocation>
        <location evidence="1">Cell membrane</location>
        <topology evidence="1">Multi-pass membrane protein</topology>
    </subcellularLocation>
</comment>
<protein>
    <recommendedName>
        <fullName evidence="9">Glycosyltransferase RgtA/B/C/D-like domain-containing protein</fullName>
    </recommendedName>
</protein>
<evidence type="ECO:0000259" key="9">
    <source>
        <dbReference type="Pfam" id="PF13231"/>
    </source>
</evidence>
<dbReference type="GO" id="GO:0016763">
    <property type="term" value="F:pentosyltransferase activity"/>
    <property type="evidence" value="ECO:0007669"/>
    <property type="project" value="TreeGrafter"/>
</dbReference>
<reference evidence="10 11" key="1">
    <citation type="submission" date="2017-03" db="EMBL/GenBank/DDBJ databases">
        <title>Genome sequence of Clostridium oryzae DSM 28571.</title>
        <authorList>
            <person name="Poehlein A."/>
            <person name="Daniel R."/>
        </authorList>
    </citation>
    <scope>NUCLEOTIDE SEQUENCE [LARGE SCALE GENOMIC DNA]</scope>
    <source>
        <strain evidence="10 11">DSM 28571</strain>
    </source>
</reference>
<dbReference type="GO" id="GO:0009103">
    <property type="term" value="P:lipopolysaccharide biosynthetic process"/>
    <property type="evidence" value="ECO:0007669"/>
    <property type="project" value="UniProtKB-ARBA"/>
</dbReference>
<feature type="transmembrane region" description="Helical" evidence="8">
    <location>
        <begin position="15"/>
        <end position="38"/>
    </location>
</feature>
<name>A0A1V4IKZ8_9CLOT</name>
<evidence type="ECO:0000313" key="10">
    <source>
        <dbReference type="EMBL" id="OPJ60510.1"/>
    </source>
</evidence>
<dbReference type="AlphaFoldDB" id="A0A1V4IKZ8"/>
<organism evidence="10 11">
    <name type="scientific">Clostridium oryzae</name>
    <dbReference type="NCBI Taxonomy" id="1450648"/>
    <lineage>
        <taxon>Bacteria</taxon>
        <taxon>Bacillati</taxon>
        <taxon>Bacillota</taxon>
        <taxon>Clostridia</taxon>
        <taxon>Eubacteriales</taxon>
        <taxon>Clostridiaceae</taxon>
        <taxon>Clostridium</taxon>
    </lineage>
</organism>
<evidence type="ECO:0000313" key="11">
    <source>
        <dbReference type="Proteomes" id="UP000190080"/>
    </source>
</evidence>
<feature type="transmembrane region" description="Helical" evidence="8">
    <location>
        <begin position="164"/>
        <end position="193"/>
    </location>
</feature>
<dbReference type="Proteomes" id="UP000190080">
    <property type="component" value="Unassembled WGS sequence"/>
</dbReference>
<feature type="transmembrane region" description="Helical" evidence="8">
    <location>
        <begin position="87"/>
        <end position="107"/>
    </location>
</feature>
<dbReference type="InterPro" id="IPR038731">
    <property type="entry name" value="RgtA/B/C-like"/>
</dbReference>
<evidence type="ECO:0000256" key="2">
    <source>
        <dbReference type="ARBA" id="ARBA00022475"/>
    </source>
</evidence>
<evidence type="ECO:0000256" key="4">
    <source>
        <dbReference type="ARBA" id="ARBA00022679"/>
    </source>
</evidence>